<comment type="caution">
    <text evidence="1">The sequence shown here is derived from an EMBL/GenBank/DDBJ whole genome shotgun (WGS) entry which is preliminary data.</text>
</comment>
<evidence type="ECO:0000313" key="2">
    <source>
        <dbReference type="Proteomes" id="UP001500630"/>
    </source>
</evidence>
<dbReference type="InterPro" id="IPR015943">
    <property type="entry name" value="WD40/YVTN_repeat-like_dom_sf"/>
</dbReference>
<dbReference type="EMBL" id="BAABDQ010000002">
    <property type="protein sequence ID" value="GAA3533512.1"/>
    <property type="molecule type" value="Genomic_DNA"/>
</dbReference>
<dbReference type="Gene3D" id="2.130.10.10">
    <property type="entry name" value="YVTN repeat-like/Quinoprotein amine dehydrogenase"/>
    <property type="match status" value="1"/>
</dbReference>
<reference evidence="2" key="1">
    <citation type="journal article" date="2019" name="Int. J. Syst. Evol. Microbiol.">
        <title>The Global Catalogue of Microorganisms (GCM) 10K type strain sequencing project: providing services to taxonomists for standard genome sequencing and annotation.</title>
        <authorList>
            <consortium name="The Broad Institute Genomics Platform"/>
            <consortium name="The Broad Institute Genome Sequencing Center for Infectious Disease"/>
            <person name="Wu L."/>
            <person name="Ma J."/>
        </authorList>
    </citation>
    <scope>NUCLEOTIDE SEQUENCE [LARGE SCALE GENOMIC DNA]</scope>
    <source>
        <strain evidence="2">JCM 17326</strain>
    </source>
</reference>
<dbReference type="Proteomes" id="UP001500630">
    <property type="component" value="Unassembled WGS sequence"/>
</dbReference>
<evidence type="ECO:0008006" key="3">
    <source>
        <dbReference type="Google" id="ProtNLM"/>
    </source>
</evidence>
<organism evidence="1 2">
    <name type="scientific">Nonomuraea rosea</name>
    <dbReference type="NCBI Taxonomy" id="638574"/>
    <lineage>
        <taxon>Bacteria</taxon>
        <taxon>Bacillati</taxon>
        <taxon>Actinomycetota</taxon>
        <taxon>Actinomycetes</taxon>
        <taxon>Streptosporangiales</taxon>
        <taxon>Streptosporangiaceae</taxon>
        <taxon>Nonomuraea</taxon>
    </lineage>
</organism>
<dbReference type="InterPro" id="IPR036322">
    <property type="entry name" value="WD40_repeat_dom_sf"/>
</dbReference>
<proteinExistence type="predicted"/>
<dbReference type="RefSeq" id="WP_345559283.1">
    <property type="nucleotide sequence ID" value="NZ_BAABDQ010000002.1"/>
</dbReference>
<evidence type="ECO:0000313" key="1">
    <source>
        <dbReference type="EMBL" id="GAA3533512.1"/>
    </source>
</evidence>
<protein>
    <recommendedName>
        <fullName evidence="3">WD40 repeat domain-containing protein</fullName>
    </recommendedName>
</protein>
<accession>A0ABP6VIC7</accession>
<sequence>MANDVVTASADGTGRVWALRTGKPSGAPLTGHRGTVRAVAVGQVGGTSIAVGPGN</sequence>
<dbReference type="SUPFAM" id="SSF50978">
    <property type="entry name" value="WD40 repeat-like"/>
    <property type="match status" value="1"/>
</dbReference>
<name>A0ABP6VIC7_9ACTN</name>
<gene>
    <name evidence="1" type="ORF">GCM10022419_010950</name>
</gene>
<keyword evidence="2" id="KW-1185">Reference proteome</keyword>